<evidence type="ECO:0000256" key="3">
    <source>
        <dbReference type="SAM" id="SignalP"/>
    </source>
</evidence>
<evidence type="ECO:0000313" key="6">
    <source>
        <dbReference type="Proteomes" id="UP000315295"/>
    </source>
</evidence>
<comment type="similarity">
    <text evidence="1">Belongs to the leguminous lectin family.</text>
</comment>
<evidence type="ECO:0000256" key="2">
    <source>
        <dbReference type="ARBA" id="ARBA00022734"/>
    </source>
</evidence>
<dbReference type="Proteomes" id="UP000315295">
    <property type="component" value="Unassembled WGS sequence"/>
</dbReference>
<feature type="signal peptide" evidence="3">
    <location>
        <begin position="1"/>
        <end position="19"/>
    </location>
</feature>
<accession>A0A540NLK6</accession>
<proteinExistence type="inferred from homology"/>
<dbReference type="PANTHER" id="PTHR32401:SF49">
    <property type="entry name" value="OS10G0129200 PROTEIN"/>
    <property type="match status" value="1"/>
</dbReference>
<keyword evidence="6" id="KW-1185">Reference proteome</keyword>
<dbReference type="InterPro" id="IPR001220">
    <property type="entry name" value="Legume_lectin_dom"/>
</dbReference>
<reference evidence="5 6" key="1">
    <citation type="journal article" date="2019" name="G3 (Bethesda)">
        <title>Sequencing of a Wild Apple (Malus baccata) Genome Unravels the Differences Between Cultivated and Wild Apple Species Regarding Disease Resistance and Cold Tolerance.</title>
        <authorList>
            <person name="Chen X."/>
        </authorList>
    </citation>
    <scope>NUCLEOTIDE SEQUENCE [LARGE SCALE GENOMIC DNA]</scope>
    <source>
        <strain evidence="6">cv. Shandingzi</strain>
        <tissue evidence="5">Leaves</tissue>
    </source>
</reference>
<protein>
    <recommendedName>
        <fullName evidence="4">Legume lectin domain-containing protein</fullName>
    </recommendedName>
</protein>
<keyword evidence="3" id="KW-0732">Signal</keyword>
<dbReference type="GO" id="GO:0030246">
    <property type="term" value="F:carbohydrate binding"/>
    <property type="evidence" value="ECO:0007669"/>
    <property type="project" value="UniProtKB-KW"/>
</dbReference>
<dbReference type="InterPro" id="IPR013320">
    <property type="entry name" value="ConA-like_dom_sf"/>
</dbReference>
<feature type="domain" description="Legume lectin" evidence="4">
    <location>
        <begin position="20"/>
        <end position="113"/>
    </location>
</feature>
<dbReference type="SUPFAM" id="SSF49899">
    <property type="entry name" value="Concanavalin A-like lectins/glucanases"/>
    <property type="match status" value="1"/>
</dbReference>
<dbReference type="InterPro" id="IPR050258">
    <property type="entry name" value="Leguminous_Lectin"/>
</dbReference>
<sequence length="124" mass="14013">MQLQFLAGLLFLSTHPATPLNFNFPSFPNGISNISLDEQAFIGDQFIQLTSSGAADDSKSRNLGRATYYKPFLLRQRATGKLADFTTNFTFVIDLQGKHKHANGLTFFLAPFTYNRMQGMDRRR</sequence>
<dbReference type="AlphaFoldDB" id="A0A540NLK6"/>
<dbReference type="PANTHER" id="PTHR32401">
    <property type="entry name" value="CONCANAVALIN A-LIKE LECTIN FAMILY PROTEIN"/>
    <property type="match status" value="1"/>
</dbReference>
<gene>
    <name evidence="5" type="ORF">C1H46_002908</name>
</gene>
<evidence type="ECO:0000256" key="1">
    <source>
        <dbReference type="ARBA" id="ARBA00007606"/>
    </source>
</evidence>
<evidence type="ECO:0000259" key="4">
    <source>
        <dbReference type="Pfam" id="PF00139"/>
    </source>
</evidence>
<dbReference type="Gene3D" id="2.60.120.200">
    <property type="match status" value="1"/>
</dbReference>
<feature type="chain" id="PRO_5021725895" description="Legume lectin domain-containing protein" evidence="3">
    <location>
        <begin position="20"/>
        <end position="124"/>
    </location>
</feature>
<dbReference type="STRING" id="106549.A0A540NLK6"/>
<dbReference type="EMBL" id="VIEB01000029">
    <property type="protein sequence ID" value="TQE11533.1"/>
    <property type="molecule type" value="Genomic_DNA"/>
</dbReference>
<name>A0A540NLK6_MALBA</name>
<evidence type="ECO:0000313" key="5">
    <source>
        <dbReference type="EMBL" id="TQE11533.1"/>
    </source>
</evidence>
<keyword evidence="2" id="KW-0430">Lectin</keyword>
<organism evidence="5 6">
    <name type="scientific">Malus baccata</name>
    <name type="common">Siberian crab apple</name>
    <name type="synonym">Pyrus baccata</name>
    <dbReference type="NCBI Taxonomy" id="106549"/>
    <lineage>
        <taxon>Eukaryota</taxon>
        <taxon>Viridiplantae</taxon>
        <taxon>Streptophyta</taxon>
        <taxon>Embryophyta</taxon>
        <taxon>Tracheophyta</taxon>
        <taxon>Spermatophyta</taxon>
        <taxon>Magnoliopsida</taxon>
        <taxon>eudicotyledons</taxon>
        <taxon>Gunneridae</taxon>
        <taxon>Pentapetalae</taxon>
        <taxon>rosids</taxon>
        <taxon>fabids</taxon>
        <taxon>Rosales</taxon>
        <taxon>Rosaceae</taxon>
        <taxon>Amygdaloideae</taxon>
        <taxon>Maleae</taxon>
        <taxon>Malus</taxon>
    </lineage>
</organism>
<dbReference type="Pfam" id="PF00139">
    <property type="entry name" value="Lectin_legB"/>
    <property type="match status" value="1"/>
</dbReference>
<comment type="caution">
    <text evidence="5">The sequence shown here is derived from an EMBL/GenBank/DDBJ whole genome shotgun (WGS) entry which is preliminary data.</text>
</comment>